<gene>
    <name evidence="1" type="ORF">K437DRAFT_16001</name>
</gene>
<evidence type="ECO:0000313" key="1">
    <source>
        <dbReference type="EMBL" id="KDN52321.1"/>
    </source>
</evidence>
<protein>
    <submittedName>
        <fullName evidence="1">Uncharacterized protein</fullName>
    </submittedName>
</protein>
<reference evidence="1 2" key="1">
    <citation type="submission" date="2014-05" db="EMBL/GenBank/DDBJ databases">
        <title>Draft genome sequence of a rare smut relative, Tilletiaria anomala UBC 951.</title>
        <authorList>
            <consortium name="DOE Joint Genome Institute"/>
            <person name="Toome M."/>
            <person name="Kuo A."/>
            <person name="Henrissat B."/>
            <person name="Lipzen A."/>
            <person name="Tritt A."/>
            <person name="Yoshinaga Y."/>
            <person name="Zane M."/>
            <person name="Barry K."/>
            <person name="Grigoriev I.V."/>
            <person name="Spatafora J.W."/>
            <person name="Aimea M.C."/>
        </authorList>
    </citation>
    <scope>NUCLEOTIDE SEQUENCE [LARGE SCALE GENOMIC DNA]</scope>
    <source>
        <strain evidence="1 2">UBC 951</strain>
    </source>
</reference>
<dbReference type="Proteomes" id="UP000027361">
    <property type="component" value="Unassembled WGS sequence"/>
</dbReference>
<dbReference type="AlphaFoldDB" id="A0A066WEZ4"/>
<keyword evidence="2" id="KW-1185">Reference proteome</keyword>
<dbReference type="GeneID" id="25261727"/>
<sequence length="168" mass="18355">MSRKKCNAKVGSRSETMSLSVCFWRSVLWTIRPARARVSHGGSIVPSAGIDRTGGHVPRRLTYHVCDPRKRVGPYPPAHKFPWLPVAVPRPPPPFDRPVPFPLAALACIKARLPHIIQGPWRGPSAARPSIPLSGRTKRPGFTTLVDASKYTFSSSAQKAAAMNNACE</sequence>
<dbReference type="EMBL" id="JMSN01000011">
    <property type="protein sequence ID" value="KDN52321.1"/>
    <property type="molecule type" value="Genomic_DNA"/>
</dbReference>
<accession>A0A066WEZ4</accession>
<dbReference type="HOGENOM" id="CLU_1587638_0_0_1"/>
<dbReference type="RefSeq" id="XP_013245138.1">
    <property type="nucleotide sequence ID" value="XM_013389684.1"/>
</dbReference>
<dbReference type="InParanoid" id="A0A066WEZ4"/>
<name>A0A066WEZ4_TILAU</name>
<comment type="caution">
    <text evidence="1">The sequence shown here is derived from an EMBL/GenBank/DDBJ whole genome shotgun (WGS) entry which is preliminary data.</text>
</comment>
<organism evidence="1 2">
    <name type="scientific">Tilletiaria anomala (strain ATCC 24038 / CBS 436.72 / UBC 951)</name>
    <dbReference type="NCBI Taxonomy" id="1037660"/>
    <lineage>
        <taxon>Eukaryota</taxon>
        <taxon>Fungi</taxon>
        <taxon>Dikarya</taxon>
        <taxon>Basidiomycota</taxon>
        <taxon>Ustilaginomycotina</taxon>
        <taxon>Exobasidiomycetes</taxon>
        <taxon>Georgefischeriales</taxon>
        <taxon>Tilletiariaceae</taxon>
        <taxon>Tilletiaria</taxon>
    </lineage>
</organism>
<proteinExistence type="predicted"/>
<evidence type="ECO:0000313" key="2">
    <source>
        <dbReference type="Proteomes" id="UP000027361"/>
    </source>
</evidence>